<dbReference type="Gene3D" id="3.40.50.12780">
    <property type="entry name" value="N-terminal domain of ligase-like"/>
    <property type="match status" value="1"/>
</dbReference>
<dbReference type="Pfam" id="PF00501">
    <property type="entry name" value="AMP-binding"/>
    <property type="match status" value="1"/>
</dbReference>
<dbReference type="PANTHER" id="PTHR43107">
    <property type="entry name" value="LONG-CHAIN FATTY ACID TRANSPORT PROTEIN"/>
    <property type="match status" value="1"/>
</dbReference>
<evidence type="ECO:0000256" key="1">
    <source>
        <dbReference type="ARBA" id="ARBA00006432"/>
    </source>
</evidence>
<gene>
    <name evidence="7" type="ORF">RGQ13_09610</name>
</gene>
<evidence type="ECO:0000259" key="6">
    <source>
        <dbReference type="Pfam" id="PF13193"/>
    </source>
</evidence>
<dbReference type="Gene3D" id="3.30.300.30">
    <property type="match status" value="1"/>
</dbReference>
<dbReference type="EMBL" id="CP134145">
    <property type="protein sequence ID" value="WNC74229.1"/>
    <property type="molecule type" value="Genomic_DNA"/>
</dbReference>
<feature type="domain" description="AMP-binding enzyme C-terminal" evidence="6">
    <location>
        <begin position="420"/>
        <end position="497"/>
    </location>
</feature>
<proteinExistence type="inferred from homology"/>
<feature type="domain" description="AMP-dependent synthetase/ligase" evidence="5">
    <location>
        <begin position="16"/>
        <end position="358"/>
    </location>
</feature>
<keyword evidence="4" id="KW-0067">ATP-binding</keyword>
<sequence>MSDLNILANRIYDWTQKQPDLDVLTFVAINSQKQIVDETRTYQQLWDNGQKLAAQLKQQGLEKGDSFGIIMANHPEFVELMVASSILGTTFVPIDPRTKGDKLKYMLDYAECKGAVVANYSMDNVNQAWQGRDNWIISLNDATSVLTATNEVPDFAVESDDPLAPMQLLYTSGTTGDPKAIKSSHIKFATGASVAAVLGITQADRPYTGLSLTHANAQIVTLGAVLTLGLRGVISIKFSKSRLWDITRQYGCTWFNLLGGMTTAIYADLPKDNDADNPVRIILSAGMPKAIWADFEQRFDVKLTEFYGAAEGGLTFNPAGAGPIGSCGKSPQNLEMKILNKDDTECAAGEPGQICFKNADGTTPVVEYFKNPEASLKKTQGGWLRMGDIGHVDENGWLYFHYRDGGGIRKNGDFINPAFIEKALSELDAVYDVFVYGVLNNTGGVGEKDVVAALVLNNEHEFNADSIFDYCKEKLETSFVPSFLQIVDQIPKTASEKPQERFLLDAFDENADNIYCQPVIA</sequence>
<reference evidence="8" key="1">
    <citation type="submission" date="2023-09" db="EMBL/GenBank/DDBJ databases">
        <authorList>
            <person name="Li S."/>
            <person name="Li X."/>
            <person name="Zhang C."/>
            <person name="Zhao Z."/>
        </authorList>
    </citation>
    <scope>NUCLEOTIDE SEQUENCE [LARGE SCALE GENOMIC DNA]</scope>
    <source>
        <strain evidence="8">SQ149</strain>
    </source>
</reference>
<evidence type="ECO:0000313" key="8">
    <source>
        <dbReference type="Proteomes" id="UP001258994"/>
    </source>
</evidence>
<evidence type="ECO:0000256" key="3">
    <source>
        <dbReference type="ARBA" id="ARBA00022741"/>
    </source>
</evidence>
<evidence type="ECO:0000256" key="4">
    <source>
        <dbReference type="ARBA" id="ARBA00022840"/>
    </source>
</evidence>
<dbReference type="InterPro" id="IPR000873">
    <property type="entry name" value="AMP-dep_synth/lig_dom"/>
</dbReference>
<dbReference type="SUPFAM" id="SSF56801">
    <property type="entry name" value="Acetyl-CoA synthetase-like"/>
    <property type="match status" value="1"/>
</dbReference>
<dbReference type="InterPro" id="IPR020845">
    <property type="entry name" value="AMP-binding_CS"/>
</dbReference>
<dbReference type="InterPro" id="IPR045851">
    <property type="entry name" value="AMP-bd_C_sf"/>
</dbReference>
<evidence type="ECO:0000256" key="2">
    <source>
        <dbReference type="ARBA" id="ARBA00022598"/>
    </source>
</evidence>
<comment type="similarity">
    <text evidence="1">Belongs to the ATP-dependent AMP-binding enzyme family.</text>
</comment>
<accession>A0ABY9U0D7</accession>
<keyword evidence="2" id="KW-0436">Ligase</keyword>
<keyword evidence="8" id="KW-1185">Reference proteome</keyword>
<dbReference type="Pfam" id="PF13193">
    <property type="entry name" value="AMP-binding_C"/>
    <property type="match status" value="1"/>
</dbReference>
<dbReference type="InterPro" id="IPR042099">
    <property type="entry name" value="ANL_N_sf"/>
</dbReference>
<dbReference type="PROSITE" id="PS00455">
    <property type="entry name" value="AMP_BINDING"/>
    <property type="match status" value="1"/>
</dbReference>
<evidence type="ECO:0000313" key="7">
    <source>
        <dbReference type="EMBL" id="WNC74229.1"/>
    </source>
</evidence>
<dbReference type="PANTHER" id="PTHR43107:SF15">
    <property type="entry name" value="FATTY ACID TRANSPORT PROTEIN 3, ISOFORM A"/>
    <property type="match status" value="1"/>
</dbReference>
<evidence type="ECO:0000259" key="5">
    <source>
        <dbReference type="Pfam" id="PF00501"/>
    </source>
</evidence>
<organism evidence="7 8">
    <name type="scientific">Thalassotalea psychrophila</name>
    <dbReference type="NCBI Taxonomy" id="3065647"/>
    <lineage>
        <taxon>Bacteria</taxon>
        <taxon>Pseudomonadati</taxon>
        <taxon>Pseudomonadota</taxon>
        <taxon>Gammaproteobacteria</taxon>
        <taxon>Alteromonadales</taxon>
        <taxon>Colwelliaceae</taxon>
        <taxon>Thalassotalea</taxon>
    </lineage>
</organism>
<dbReference type="InterPro" id="IPR025110">
    <property type="entry name" value="AMP-bd_C"/>
</dbReference>
<dbReference type="RefSeq" id="WP_348393336.1">
    <property type="nucleotide sequence ID" value="NZ_CP134145.1"/>
</dbReference>
<keyword evidence="3" id="KW-0547">Nucleotide-binding</keyword>
<name>A0ABY9U0D7_9GAMM</name>
<dbReference type="Proteomes" id="UP001258994">
    <property type="component" value="Chromosome"/>
</dbReference>
<protein>
    <submittedName>
        <fullName evidence="7">AMP-binding protein</fullName>
    </submittedName>
</protein>